<protein>
    <submittedName>
        <fullName evidence="1">Uncharacterized protein</fullName>
    </submittedName>
</protein>
<name>A0A6B9WQ51_9CAUD</name>
<evidence type="ECO:0000313" key="1">
    <source>
        <dbReference type="EMBL" id="QHR66241.1"/>
    </source>
</evidence>
<organism evidence="1 2">
    <name type="scientific">Escherichia phage kaaroe</name>
    <dbReference type="NCBI Taxonomy" id="2696412"/>
    <lineage>
        <taxon>Viruses</taxon>
        <taxon>Duplodnaviria</taxon>
        <taxon>Heunggongvirae</taxon>
        <taxon>Uroviricota</taxon>
        <taxon>Caudoviricetes</taxon>
        <taxon>Pantevenvirales</taxon>
        <taxon>Straboviridae</taxon>
        <taxon>Krischvirus</taxon>
        <taxon>Krischvirus RB49</taxon>
    </lineage>
</organism>
<dbReference type="Proteomes" id="UP000464327">
    <property type="component" value="Segment"/>
</dbReference>
<dbReference type="EMBL" id="MN850574">
    <property type="protein sequence ID" value="QHR66241.1"/>
    <property type="molecule type" value="Genomic_DNA"/>
</dbReference>
<sequence length="414" mass="47653">MKTYFAKDVCYIIKNKSVSKTPEHYENRSINYALSHGFVYLGFIGEYSGCQTLSNFECKRHGTFAVRVQNLNHAKHGCPKCAIEDRAEKRKLSIEKIYNDINRICDENGTIELTEIKGGYKTTKTRNLFFKCKLCNGMFNTSHDHLKRGQACPKCRYKKISVCNTRNQLDIELDIKIECKKRKTVEFVEFENGYCRYKSKNLIMRCLRGHGNYTTTANDFFKGRGCPTCGGTKRLTEKQASEQMIKECEIRGYDFLGFFNGYKKSAEPNAKLKCKRSGVVFYTSHNNFMKGQNCKCCSEFGYRTTKSGVFYVQKLLENNIFCGVKFGVTNRTTKERIGGQSRLSKFDHEIFYELTLQDGQKILDLENKIKEAMKGKTSYISKEDMPDGYTETVAPSELSTIMYIVKTFEKELTA</sequence>
<reference evidence="2" key="1">
    <citation type="submission" date="2019-12" db="EMBL/GenBank/DDBJ databases">
        <authorList>
            <person name="Olsen N.S."/>
            <person name="Junco L.M.F."/>
            <person name="Kot W."/>
            <person name="Hansen L.H."/>
        </authorList>
    </citation>
    <scope>NUCLEOTIDE SEQUENCE [LARGE SCALE GENOMIC DNA]</scope>
</reference>
<evidence type="ECO:0000313" key="2">
    <source>
        <dbReference type="Proteomes" id="UP000464327"/>
    </source>
</evidence>
<proteinExistence type="predicted"/>
<gene>
    <name evidence="1" type="ORF">kaaroe_205</name>
</gene>
<accession>A0A6B9WQ51</accession>